<dbReference type="EMBL" id="WJQU01000001">
    <property type="protein sequence ID" value="KAJ6645561.1"/>
    <property type="molecule type" value="Genomic_DNA"/>
</dbReference>
<dbReference type="InterPro" id="IPR035979">
    <property type="entry name" value="RBD_domain_sf"/>
</dbReference>
<dbReference type="SUPFAM" id="SSF53335">
    <property type="entry name" value="S-adenosyl-L-methionine-dependent methyltransferases"/>
    <property type="match status" value="1"/>
</dbReference>
<evidence type="ECO:0000313" key="9">
    <source>
        <dbReference type="EMBL" id="KAJ6645561.1"/>
    </source>
</evidence>
<dbReference type="GO" id="GO:0030697">
    <property type="term" value="F:tRNA (uracil(54)-C5)-methyltransferase activity, S-adenosyl methionine-dependent"/>
    <property type="evidence" value="ECO:0007669"/>
    <property type="project" value="UniProtKB-EC"/>
</dbReference>
<dbReference type="Gene3D" id="3.30.70.330">
    <property type="match status" value="1"/>
</dbReference>
<feature type="active site" description="Nucleophile" evidence="6">
    <location>
        <position position="504"/>
    </location>
</feature>
<comment type="caution">
    <text evidence="6">Lacks conserved residue(s) required for the propagation of feature annotation.</text>
</comment>
<evidence type="ECO:0000256" key="1">
    <source>
        <dbReference type="ARBA" id="ARBA00022603"/>
    </source>
</evidence>
<dbReference type="Pfam" id="PF05958">
    <property type="entry name" value="tRNA_U5-meth_tr"/>
    <property type="match status" value="1"/>
</dbReference>
<keyword evidence="2 6" id="KW-0808">Transferase</keyword>
<dbReference type="PROSITE" id="PS51687">
    <property type="entry name" value="SAM_MT_RNA_M5U"/>
    <property type="match status" value="1"/>
</dbReference>
<dbReference type="PANTHER" id="PTHR45904">
    <property type="entry name" value="TRNA (URACIL-5-)-METHYLTRANSFERASE"/>
    <property type="match status" value="1"/>
</dbReference>
<dbReference type="AlphaFoldDB" id="A0A9Q0N9L7"/>
<evidence type="ECO:0000313" key="10">
    <source>
        <dbReference type="Proteomes" id="UP001151699"/>
    </source>
</evidence>
<organism evidence="9 10">
    <name type="scientific">Pseudolycoriella hygida</name>
    <dbReference type="NCBI Taxonomy" id="35572"/>
    <lineage>
        <taxon>Eukaryota</taxon>
        <taxon>Metazoa</taxon>
        <taxon>Ecdysozoa</taxon>
        <taxon>Arthropoda</taxon>
        <taxon>Hexapoda</taxon>
        <taxon>Insecta</taxon>
        <taxon>Pterygota</taxon>
        <taxon>Neoptera</taxon>
        <taxon>Endopterygota</taxon>
        <taxon>Diptera</taxon>
        <taxon>Nematocera</taxon>
        <taxon>Sciaroidea</taxon>
        <taxon>Sciaridae</taxon>
        <taxon>Pseudolycoriella</taxon>
    </lineage>
</organism>
<dbReference type="InterPro" id="IPR030390">
    <property type="entry name" value="MeTrfase_TrmA_AS"/>
</dbReference>
<dbReference type="GO" id="GO:0006396">
    <property type="term" value="P:RNA processing"/>
    <property type="evidence" value="ECO:0007669"/>
    <property type="project" value="InterPro"/>
</dbReference>
<evidence type="ECO:0000256" key="8">
    <source>
        <dbReference type="SAM" id="MobiDB-lite"/>
    </source>
</evidence>
<comment type="catalytic activity">
    <reaction evidence="5">
        <text>uridine(54) in tRNA + S-adenosyl-L-methionine = 5-methyluridine(54) in tRNA + S-adenosyl-L-homocysteine + H(+)</text>
        <dbReference type="Rhea" id="RHEA:42712"/>
        <dbReference type="Rhea" id="RHEA-COMP:10167"/>
        <dbReference type="Rhea" id="RHEA-COMP:10193"/>
        <dbReference type="ChEBI" id="CHEBI:15378"/>
        <dbReference type="ChEBI" id="CHEBI:57856"/>
        <dbReference type="ChEBI" id="CHEBI:59789"/>
        <dbReference type="ChEBI" id="CHEBI:65315"/>
        <dbReference type="ChEBI" id="CHEBI:74447"/>
        <dbReference type="EC" id="2.1.1.35"/>
    </reaction>
    <physiologicalReaction direction="left-to-right" evidence="5">
        <dbReference type="Rhea" id="RHEA:42713"/>
    </physiologicalReaction>
</comment>
<dbReference type="Gene3D" id="3.40.50.150">
    <property type="entry name" value="Vaccinia Virus protein VP39"/>
    <property type="match status" value="1"/>
</dbReference>
<dbReference type="InterPro" id="IPR010280">
    <property type="entry name" value="U5_MeTrfase_fam"/>
</dbReference>
<evidence type="ECO:0000256" key="3">
    <source>
        <dbReference type="ARBA" id="ARBA00022691"/>
    </source>
</evidence>
<name>A0A9Q0N9L7_9DIPT</name>
<feature type="binding site" evidence="6">
    <location>
        <position position="377"/>
    </location>
    <ligand>
        <name>S-adenosyl-L-methionine</name>
        <dbReference type="ChEBI" id="CHEBI:59789"/>
    </ligand>
</feature>
<accession>A0A9Q0N9L7</accession>
<sequence>MSMDSQEKMDISVENSAADQSVPAPASPTIEQPTLEERKDFTSEIFKIEIKNLARFGFGEIKKFLKKKMQLDPVKIKAMPRSKEFGHHAFLCFRSEKETLEAIKKLDGAIWKGQTIKALPAKAIMDPMQKKRLEKENGEDVQTVRKTCLEATAPLAHLTYDEQLAIKEVELKKILEDYRKQILKVNPKLGLLKDIGIWNGFERAPLINGYRNKSEFTVGKNVDGEKVVGFRLGSYSDGSVEVGDISDLPHIPERMKLAAKLCQDFIRASPYDVFSPEFYTGVFRQISVRFSSVTDELMLVIGVHMSHIKDELIQDVVTFFTETGGAELKAKSIYIEKIMKRQVGQKSNEYIHIHGEKYITEIVHGLKFRISPGSFFQVNTQSAEVLYQCAINLAATTPETTVLDICCGTGTIGLCFSKYCKEVLGVELVAEAINDARYNATANGITNCEFFAGNCDDYIQTLVHKATGNNILAVVDPPRAGLHNRSVTALRNVKGLDRFIYISCSPTSALRNWVDLARPLSKTYKGNPFIAKCVMGVDMFPHTQHKEMIILFERIKDNAPLNDVTSN</sequence>
<evidence type="ECO:0000256" key="7">
    <source>
        <dbReference type="PROSITE-ProRule" id="PRU10015"/>
    </source>
</evidence>
<feature type="binding site" evidence="6">
    <location>
        <position position="427"/>
    </location>
    <ligand>
        <name>S-adenosyl-L-methionine</name>
        <dbReference type="ChEBI" id="CHEBI:59789"/>
    </ligand>
</feature>
<evidence type="ECO:0000256" key="6">
    <source>
        <dbReference type="PROSITE-ProRule" id="PRU01024"/>
    </source>
</evidence>
<dbReference type="OrthoDB" id="10250660at2759"/>
<dbReference type="PANTHER" id="PTHR45904:SF2">
    <property type="entry name" value="TRNA (URACIL-5-)-METHYLTRANSFERASE HOMOLOG A"/>
    <property type="match status" value="1"/>
</dbReference>
<dbReference type="InterPro" id="IPR012677">
    <property type="entry name" value="Nucleotide-bd_a/b_plait_sf"/>
</dbReference>
<feature type="compositionally biased region" description="Basic and acidic residues" evidence="8">
    <location>
        <begin position="1"/>
        <end position="11"/>
    </location>
</feature>
<proteinExistence type="inferred from homology"/>
<evidence type="ECO:0000256" key="4">
    <source>
        <dbReference type="ARBA" id="ARBA00033763"/>
    </source>
</evidence>
<feature type="active site" evidence="7">
    <location>
        <position position="504"/>
    </location>
</feature>
<dbReference type="GO" id="GO:0003723">
    <property type="term" value="F:RNA binding"/>
    <property type="evidence" value="ECO:0007669"/>
    <property type="project" value="TreeGrafter"/>
</dbReference>
<protein>
    <recommendedName>
        <fullName evidence="4">tRNA (uracil(54)-C(5))-methyltransferase</fullName>
        <ecNumber evidence="4">2.1.1.35</ecNumber>
    </recommendedName>
</protein>
<feature type="region of interest" description="Disordered" evidence="8">
    <location>
        <begin position="1"/>
        <end position="35"/>
    </location>
</feature>
<gene>
    <name evidence="9" type="primary">TRMT2A</name>
    <name evidence="9" type="ORF">Bhyg_00767</name>
</gene>
<dbReference type="InterPro" id="IPR045850">
    <property type="entry name" value="TRM2_met"/>
</dbReference>
<evidence type="ECO:0000256" key="2">
    <source>
        <dbReference type="ARBA" id="ARBA00022679"/>
    </source>
</evidence>
<keyword evidence="3 6" id="KW-0949">S-adenosyl-L-methionine</keyword>
<keyword evidence="1 6" id="KW-0489">Methyltransferase</keyword>
<evidence type="ECO:0000256" key="5">
    <source>
        <dbReference type="ARBA" id="ARBA00047278"/>
    </source>
</evidence>
<dbReference type="Proteomes" id="UP001151699">
    <property type="component" value="Chromosome A"/>
</dbReference>
<comment type="caution">
    <text evidence="9">The sequence shown here is derived from an EMBL/GenBank/DDBJ whole genome shotgun (WGS) entry which is preliminary data.</text>
</comment>
<dbReference type="CDD" id="cd02440">
    <property type="entry name" value="AdoMet_MTases"/>
    <property type="match status" value="1"/>
</dbReference>
<keyword evidence="10" id="KW-1185">Reference proteome</keyword>
<dbReference type="GO" id="GO:0032259">
    <property type="term" value="P:methylation"/>
    <property type="evidence" value="ECO:0007669"/>
    <property type="project" value="UniProtKB-KW"/>
</dbReference>
<dbReference type="EC" id="2.1.1.35" evidence="4"/>
<dbReference type="Gene3D" id="2.40.50.1070">
    <property type="match status" value="1"/>
</dbReference>
<dbReference type="InterPro" id="IPR029063">
    <property type="entry name" value="SAM-dependent_MTases_sf"/>
</dbReference>
<reference evidence="9" key="1">
    <citation type="submission" date="2022-07" db="EMBL/GenBank/DDBJ databases">
        <authorList>
            <person name="Trinca V."/>
            <person name="Uliana J.V.C."/>
            <person name="Torres T.T."/>
            <person name="Ward R.J."/>
            <person name="Monesi N."/>
        </authorList>
    </citation>
    <scope>NUCLEOTIDE SEQUENCE</scope>
    <source>
        <strain evidence="9">HSMRA1968</strain>
        <tissue evidence="9">Whole embryos</tissue>
    </source>
</reference>
<dbReference type="SUPFAM" id="SSF54928">
    <property type="entry name" value="RNA-binding domain, RBD"/>
    <property type="match status" value="1"/>
</dbReference>
<feature type="binding site" evidence="6">
    <location>
        <position position="476"/>
    </location>
    <ligand>
        <name>S-adenosyl-L-methionine</name>
        <dbReference type="ChEBI" id="CHEBI:59789"/>
    </ligand>
</feature>
<dbReference type="PROSITE" id="PS01230">
    <property type="entry name" value="TRMA_1"/>
    <property type="match status" value="1"/>
</dbReference>
<comment type="similarity">
    <text evidence="6">Belongs to the class I-like SAM-binding methyltransferase superfamily. RNA M5U methyltransferase family.</text>
</comment>